<dbReference type="EMBL" id="MU806139">
    <property type="protein sequence ID" value="KAJ3839241.1"/>
    <property type="molecule type" value="Genomic_DNA"/>
</dbReference>
<evidence type="ECO:0000313" key="3">
    <source>
        <dbReference type="EMBL" id="KAJ3839241.1"/>
    </source>
</evidence>
<dbReference type="Proteomes" id="UP001163846">
    <property type="component" value="Unassembled WGS sequence"/>
</dbReference>
<keyword evidence="2" id="KW-0812">Transmembrane</keyword>
<feature type="transmembrane region" description="Helical" evidence="2">
    <location>
        <begin position="45"/>
        <end position="68"/>
    </location>
</feature>
<organism evidence="3 4">
    <name type="scientific">Lentinula raphanica</name>
    <dbReference type="NCBI Taxonomy" id="153919"/>
    <lineage>
        <taxon>Eukaryota</taxon>
        <taxon>Fungi</taxon>
        <taxon>Dikarya</taxon>
        <taxon>Basidiomycota</taxon>
        <taxon>Agaricomycotina</taxon>
        <taxon>Agaricomycetes</taxon>
        <taxon>Agaricomycetidae</taxon>
        <taxon>Agaricales</taxon>
        <taxon>Marasmiineae</taxon>
        <taxon>Omphalotaceae</taxon>
        <taxon>Lentinula</taxon>
    </lineage>
</organism>
<evidence type="ECO:0000256" key="1">
    <source>
        <dbReference type="SAM" id="MobiDB-lite"/>
    </source>
</evidence>
<feature type="compositionally biased region" description="Polar residues" evidence="1">
    <location>
        <begin position="87"/>
        <end position="107"/>
    </location>
</feature>
<protein>
    <submittedName>
        <fullName evidence="3">Uncharacterized protein</fullName>
    </submittedName>
</protein>
<feature type="region of interest" description="Disordered" evidence="1">
    <location>
        <begin position="77"/>
        <end position="109"/>
    </location>
</feature>
<gene>
    <name evidence="3" type="ORF">F5878DRAFT_617000</name>
</gene>
<accession>A0AA38PAX2</accession>
<comment type="caution">
    <text evidence="3">The sequence shown here is derived from an EMBL/GenBank/DDBJ whole genome shotgun (WGS) entry which is preliminary data.</text>
</comment>
<sequence>MSLLSDCFDSQLPQSTPAPTAAQDLLVKSSKSKISPKMYLLRLVFTWHSLVANILLLSMILATIALPISEETRKRDRETAGLDAAGPSNNAAIVTSSGSNGSRTPSNMKPPIRASASNIVEIRPKPLLENPLKYQGSKKFKLQTTQAMLSKTFIVVVVIKNGRAEWIKEKEVDPLASWIVALIPSEDLTSKGRFWGYETVRHEDSVTHEYKWELKVDEKGGKWLYGTRFSSSSKHLLLKIGTATMSRVTQSALTSKMRRKIIKYRSDELPSVLSIYQFLHLFQDEASHTPHIEVSDFDISESSEFGKAFKQMVRKKGTGAGGVMSQWEWELYERIQSGAIILEDSLWKHRNEDILVNLQANALKVPSVFFESQDIKDDLHHPALAGPSPGHN</sequence>
<dbReference type="AlphaFoldDB" id="A0AA38PAX2"/>
<reference evidence="3" key="1">
    <citation type="submission" date="2022-08" db="EMBL/GenBank/DDBJ databases">
        <authorList>
            <consortium name="DOE Joint Genome Institute"/>
            <person name="Min B."/>
            <person name="Riley R."/>
            <person name="Sierra-Patev S."/>
            <person name="Naranjo-Ortiz M."/>
            <person name="Looney B."/>
            <person name="Konkel Z."/>
            <person name="Slot J.C."/>
            <person name="Sakamoto Y."/>
            <person name="Steenwyk J.L."/>
            <person name="Rokas A."/>
            <person name="Carro J."/>
            <person name="Camarero S."/>
            <person name="Ferreira P."/>
            <person name="Molpeceres G."/>
            <person name="Ruiz-Duenas F.J."/>
            <person name="Serrano A."/>
            <person name="Henrissat B."/>
            <person name="Drula E."/>
            <person name="Hughes K.W."/>
            <person name="Mata J.L."/>
            <person name="Ishikawa N.K."/>
            <person name="Vargas-Isla R."/>
            <person name="Ushijima S."/>
            <person name="Smith C.A."/>
            <person name="Ahrendt S."/>
            <person name="Andreopoulos W."/>
            <person name="He G."/>
            <person name="Labutti K."/>
            <person name="Lipzen A."/>
            <person name="Ng V."/>
            <person name="Sandor L."/>
            <person name="Barry K."/>
            <person name="Martinez A.T."/>
            <person name="Xiao Y."/>
            <person name="Gibbons J.G."/>
            <person name="Terashima K."/>
            <person name="Hibbett D.S."/>
            <person name="Grigoriev I.V."/>
        </authorList>
    </citation>
    <scope>NUCLEOTIDE SEQUENCE</scope>
    <source>
        <strain evidence="3">TFB9207</strain>
    </source>
</reference>
<proteinExistence type="predicted"/>
<keyword evidence="4" id="KW-1185">Reference proteome</keyword>
<evidence type="ECO:0000313" key="4">
    <source>
        <dbReference type="Proteomes" id="UP001163846"/>
    </source>
</evidence>
<keyword evidence="2" id="KW-0472">Membrane</keyword>
<keyword evidence="2" id="KW-1133">Transmembrane helix</keyword>
<name>A0AA38PAX2_9AGAR</name>
<evidence type="ECO:0000256" key="2">
    <source>
        <dbReference type="SAM" id="Phobius"/>
    </source>
</evidence>